<dbReference type="Proteomes" id="UP000729402">
    <property type="component" value="Unassembled WGS sequence"/>
</dbReference>
<dbReference type="AlphaFoldDB" id="A0A8J5RP76"/>
<accession>A0A8J5RP76</accession>
<proteinExistence type="predicted"/>
<reference evidence="1" key="2">
    <citation type="submission" date="2021-02" db="EMBL/GenBank/DDBJ databases">
        <authorList>
            <person name="Kimball J.A."/>
            <person name="Haas M.W."/>
            <person name="Macchietto M."/>
            <person name="Kono T."/>
            <person name="Duquette J."/>
            <person name="Shao M."/>
        </authorList>
    </citation>
    <scope>NUCLEOTIDE SEQUENCE</scope>
    <source>
        <tissue evidence="1">Fresh leaf tissue</tissue>
    </source>
</reference>
<reference evidence="1" key="1">
    <citation type="journal article" date="2021" name="bioRxiv">
        <title>Whole Genome Assembly and Annotation of Northern Wild Rice, Zizania palustris L., Supports a Whole Genome Duplication in the Zizania Genus.</title>
        <authorList>
            <person name="Haas M."/>
            <person name="Kono T."/>
            <person name="Macchietto M."/>
            <person name="Millas R."/>
            <person name="McGilp L."/>
            <person name="Shao M."/>
            <person name="Duquette J."/>
            <person name="Hirsch C.N."/>
            <person name="Kimball J."/>
        </authorList>
    </citation>
    <scope>NUCLEOTIDE SEQUENCE</scope>
    <source>
        <tissue evidence="1">Fresh leaf tissue</tissue>
    </source>
</reference>
<keyword evidence="2" id="KW-1185">Reference proteome</keyword>
<comment type="caution">
    <text evidence="1">The sequence shown here is derived from an EMBL/GenBank/DDBJ whole genome shotgun (WGS) entry which is preliminary data.</text>
</comment>
<protein>
    <submittedName>
        <fullName evidence="1">Uncharacterized protein</fullName>
    </submittedName>
</protein>
<organism evidence="1 2">
    <name type="scientific">Zizania palustris</name>
    <name type="common">Northern wild rice</name>
    <dbReference type="NCBI Taxonomy" id="103762"/>
    <lineage>
        <taxon>Eukaryota</taxon>
        <taxon>Viridiplantae</taxon>
        <taxon>Streptophyta</taxon>
        <taxon>Embryophyta</taxon>
        <taxon>Tracheophyta</taxon>
        <taxon>Spermatophyta</taxon>
        <taxon>Magnoliopsida</taxon>
        <taxon>Liliopsida</taxon>
        <taxon>Poales</taxon>
        <taxon>Poaceae</taxon>
        <taxon>BOP clade</taxon>
        <taxon>Oryzoideae</taxon>
        <taxon>Oryzeae</taxon>
        <taxon>Zizaniinae</taxon>
        <taxon>Zizania</taxon>
    </lineage>
</organism>
<name>A0A8J5RP76_ZIZPA</name>
<evidence type="ECO:0000313" key="1">
    <source>
        <dbReference type="EMBL" id="KAG8051202.1"/>
    </source>
</evidence>
<gene>
    <name evidence="1" type="ORF">GUJ93_ZPchr0009g471</name>
</gene>
<evidence type="ECO:0000313" key="2">
    <source>
        <dbReference type="Proteomes" id="UP000729402"/>
    </source>
</evidence>
<dbReference type="EMBL" id="JAAALK010000289">
    <property type="protein sequence ID" value="KAG8051202.1"/>
    <property type="molecule type" value="Genomic_DNA"/>
</dbReference>
<sequence length="97" mass="10568">MEPTVAQARVINRLAPLPMPGLDLNEPALASLTKEDDEAIARAKCKDTSKDYIGGTNSSMALSHLGAGLARPFTSFRILVSRLPRMYDILPQKLEDS</sequence>